<dbReference type="Proteomes" id="UP001363010">
    <property type="component" value="Unassembled WGS sequence"/>
</dbReference>
<dbReference type="SUPFAM" id="SSF56925">
    <property type="entry name" value="OMPA-like"/>
    <property type="match status" value="1"/>
</dbReference>
<evidence type="ECO:0000256" key="1">
    <source>
        <dbReference type="ARBA" id="ARBA00004571"/>
    </source>
</evidence>
<feature type="signal peptide" evidence="12">
    <location>
        <begin position="1"/>
        <end position="22"/>
    </location>
</feature>
<sequence length="371" mass="40446">MFDRRTFAACCALAFPSAACLAQNTFPADQYFDNRWYITPFGAYVHPDSNRNAQNGWGGGLAVGKPINPYWNIELRAQYEELDGNVGSAFGAFNTTNKYKNWSGTLDAQWFFLGRQGLNRWQIKSVQPYLVGGIGAIDNKVETAFAASSSHTSFMANAGIGVVWPFASWGRLVSDVRYRYVDNANNTRLASRSSSNDWLFTVGLQIPLGAAPQVAQAAPPPPPPPPPVAPPPPPPPPPVRNFEISADGTFEFNKAVLTPAGRARMDSVIQQLRAAGFRARSILVVGYTDPIGKPDYNQRLSVARANAVREYMVSQGVPPNVIQTEGRGETDLKVTEADCKAQGNAKTRNALIACLQPDRRVEIRATGEQTP</sequence>
<evidence type="ECO:0000256" key="9">
    <source>
        <dbReference type="ARBA" id="ARBA00023237"/>
    </source>
</evidence>
<dbReference type="InterPro" id="IPR006664">
    <property type="entry name" value="OMP_bac"/>
</dbReference>
<protein>
    <submittedName>
        <fullName evidence="14">OmpA family protein</fullName>
    </submittedName>
</protein>
<evidence type="ECO:0000256" key="6">
    <source>
        <dbReference type="ARBA" id="ARBA00023065"/>
    </source>
</evidence>
<accession>A0ABU8VXK9</accession>
<dbReference type="InterPro" id="IPR011250">
    <property type="entry name" value="OMP/PagP_B-barrel"/>
</dbReference>
<dbReference type="InterPro" id="IPR006665">
    <property type="entry name" value="OmpA-like"/>
</dbReference>
<evidence type="ECO:0000259" key="13">
    <source>
        <dbReference type="PROSITE" id="PS51123"/>
    </source>
</evidence>
<evidence type="ECO:0000256" key="8">
    <source>
        <dbReference type="ARBA" id="ARBA00023136"/>
    </source>
</evidence>
<dbReference type="Pfam" id="PF00691">
    <property type="entry name" value="OmpA"/>
    <property type="match status" value="1"/>
</dbReference>
<proteinExistence type="predicted"/>
<dbReference type="Pfam" id="PF13505">
    <property type="entry name" value="OMP_b-brl"/>
    <property type="match status" value="1"/>
</dbReference>
<keyword evidence="5 12" id="KW-0732">Signal</keyword>
<evidence type="ECO:0000256" key="4">
    <source>
        <dbReference type="ARBA" id="ARBA00022692"/>
    </source>
</evidence>
<keyword evidence="7" id="KW-0626">Porin</keyword>
<keyword evidence="8 10" id="KW-0472">Membrane</keyword>
<feature type="compositionally biased region" description="Pro residues" evidence="11">
    <location>
        <begin position="218"/>
        <end position="239"/>
    </location>
</feature>
<evidence type="ECO:0000256" key="10">
    <source>
        <dbReference type="PROSITE-ProRule" id="PRU00473"/>
    </source>
</evidence>
<dbReference type="RefSeq" id="WP_340363591.1">
    <property type="nucleotide sequence ID" value="NZ_JBBKZV010000005.1"/>
</dbReference>
<dbReference type="Gene3D" id="2.40.160.20">
    <property type="match status" value="1"/>
</dbReference>
<feature type="chain" id="PRO_5045334004" evidence="12">
    <location>
        <begin position="23"/>
        <end position="371"/>
    </location>
</feature>
<dbReference type="PROSITE" id="PS51123">
    <property type="entry name" value="OMPA_2"/>
    <property type="match status" value="1"/>
</dbReference>
<reference evidence="14 15" key="1">
    <citation type="submission" date="2024-03" db="EMBL/GenBank/DDBJ databases">
        <title>Novel species of the genus Variovorax.</title>
        <authorList>
            <person name="Liu Q."/>
            <person name="Xin Y.-H."/>
        </authorList>
    </citation>
    <scope>NUCLEOTIDE SEQUENCE [LARGE SCALE GENOMIC DNA]</scope>
    <source>
        <strain evidence="14 15">KACC 18501</strain>
    </source>
</reference>
<dbReference type="PANTHER" id="PTHR30329">
    <property type="entry name" value="STATOR ELEMENT OF FLAGELLAR MOTOR COMPLEX"/>
    <property type="match status" value="1"/>
</dbReference>
<gene>
    <name evidence="14" type="ORF">WKW80_10935</name>
</gene>
<evidence type="ECO:0000256" key="11">
    <source>
        <dbReference type="SAM" id="MobiDB-lite"/>
    </source>
</evidence>
<comment type="subcellular location">
    <subcellularLocation>
        <location evidence="1">Cell outer membrane</location>
        <topology evidence="1">Multi-pass membrane protein</topology>
    </subcellularLocation>
</comment>
<evidence type="ECO:0000256" key="3">
    <source>
        <dbReference type="ARBA" id="ARBA00022452"/>
    </source>
</evidence>
<organism evidence="14 15">
    <name type="scientific">Variovorax humicola</name>
    <dbReference type="NCBI Taxonomy" id="1769758"/>
    <lineage>
        <taxon>Bacteria</taxon>
        <taxon>Pseudomonadati</taxon>
        <taxon>Pseudomonadota</taxon>
        <taxon>Betaproteobacteria</taxon>
        <taxon>Burkholderiales</taxon>
        <taxon>Comamonadaceae</taxon>
        <taxon>Variovorax</taxon>
    </lineage>
</organism>
<comment type="caution">
    <text evidence="14">The sequence shown here is derived from an EMBL/GenBank/DDBJ whole genome shotgun (WGS) entry which is preliminary data.</text>
</comment>
<evidence type="ECO:0000256" key="7">
    <source>
        <dbReference type="ARBA" id="ARBA00023114"/>
    </source>
</evidence>
<feature type="region of interest" description="Disordered" evidence="11">
    <location>
        <begin position="213"/>
        <end position="240"/>
    </location>
</feature>
<dbReference type="InterPro" id="IPR050330">
    <property type="entry name" value="Bact_OuterMem_StrucFunc"/>
</dbReference>
<name>A0ABU8VXK9_9BURK</name>
<dbReference type="CDD" id="cd07185">
    <property type="entry name" value="OmpA_C-like"/>
    <property type="match status" value="1"/>
</dbReference>
<dbReference type="InterPro" id="IPR027385">
    <property type="entry name" value="Beta-barrel_OMP"/>
</dbReference>
<evidence type="ECO:0000256" key="12">
    <source>
        <dbReference type="SAM" id="SignalP"/>
    </source>
</evidence>
<dbReference type="PANTHER" id="PTHR30329:SF21">
    <property type="entry name" value="LIPOPROTEIN YIAD-RELATED"/>
    <property type="match status" value="1"/>
</dbReference>
<evidence type="ECO:0000313" key="14">
    <source>
        <dbReference type="EMBL" id="MEJ8822545.1"/>
    </source>
</evidence>
<dbReference type="EMBL" id="JBBKZV010000005">
    <property type="protein sequence ID" value="MEJ8822545.1"/>
    <property type="molecule type" value="Genomic_DNA"/>
</dbReference>
<keyword evidence="6" id="KW-0406">Ion transport</keyword>
<dbReference type="PRINTS" id="PR01021">
    <property type="entry name" value="OMPADOMAIN"/>
</dbReference>
<keyword evidence="4" id="KW-0812">Transmembrane</keyword>
<dbReference type="InterPro" id="IPR036737">
    <property type="entry name" value="OmpA-like_sf"/>
</dbReference>
<evidence type="ECO:0000256" key="5">
    <source>
        <dbReference type="ARBA" id="ARBA00022729"/>
    </source>
</evidence>
<evidence type="ECO:0000313" key="15">
    <source>
        <dbReference type="Proteomes" id="UP001363010"/>
    </source>
</evidence>
<feature type="domain" description="OmpA-like" evidence="13">
    <location>
        <begin position="237"/>
        <end position="369"/>
    </location>
</feature>
<dbReference type="Gene3D" id="3.30.1330.60">
    <property type="entry name" value="OmpA-like domain"/>
    <property type="match status" value="1"/>
</dbReference>
<keyword evidence="9" id="KW-0998">Cell outer membrane</keyword>
<keyword evidence="3" id="KW-1134">Transmembrane beta strand</keyword>
<keyword evidence="2" id="KW-0813">Transport</keyword>
<keyword evidence="15" id="KW-1185">Reference proteome</keyword>
<dbReference type="SUPFAM" id="SSF103088">
    <property type="entry name" value="OmpA-like"/>
    <property type="match status" value="1"/>
</dbReference>
<evidence type="ECO:0000256" key="2">
    <source>
        <dbReference type="ARBA" id="ARBA00022448"/>
    </source>
</evidence>